<dbReference type="STRING" id="3750.A0A498KMB5"/>
<organism evidence="3 4">
    <name type="scientific">Malus domestica</name>
    <name type="common">Apple</name>
    <name type="synonym">Pyrus malus</name>
    <dbReference type="NCBI Taxonomy" id="3750"/>
    <lineage>
        <taxon>Eukaryota</taxon>
        <taxon>Viridiplantae</taxon>
        <taxon>Streptophyta</taxon>
        <taxon>Embryophyta</taxon>
        <taxon>Tracheophyta</taxon>
        <taxon>Spermatophyta</taxon>
        <taxon>Magnoliopsida</taxon>
        <taxon>eudicotyledons</taxon>
        <taxon>Gunneridae</taxon>
        <taxon>Pentapetalae</taxon>
        <taxon>rosids</taxon>
        <taxon>fabids</taxon>
        <taxon>Rosales</taxon>
        <taxon>Rosaceae</taxon>
        <taxon>Amygdaloideae</taxon>
        <taxon>Maleae</taxon>
        <taxon>Malus</taxon>
    </lineage>
</organism>
<evidence type="ECO:0000256" key="2">
    <source>
        <dbReference type="ARBA" id="ARBA00022737"/>
    </source>
</evidence>
<keyword evidence="1" id="KW-0853">WD repeat</keyword>
<dbReference type="EMBL" id="RDQH01000327">
    <property type="protein sequence ID" value="RXI09300.1"/>
    <property type="molecule type" value="Genomic_DNA"/>
</dbReference>
<comment type="caution">
    <text evidence="3">The sequence shown here is derived from an EMBL/GenBank/DDBJ whole genome shotgun (WGS) entry which is preliminary data.</text>
</comment>
<evidence type="ECO:0000313" key="3">
    <source>
        <dbReference type="EMBL" id="RXI09300.1"/>
    </source>
</evidence>
<evidence type="ECO:0000313" key="4">
    <source>
        <dbReference type="Proteomes" id="UP000290289"/>
    </source>
</evidence>
<protein>
    <submittedName>
        <fullName evidence="3">Uncharacterized protein</fullName>
    </submittedName>
</protein>
<accession>A0A498KMB5</accession>
<dbReference type="AlphaFoldDB" id="A0A498KMB5"/>
<dbReference type="InterPro" id="IPR015943">
    <property type="entry name" value="WD40/YVTN_repeat-like_dom_sf"/>
</dbReference>
<reference evidence="3 4" key="1">
    <citation type="submission" date="2018-10" db="EMBL/GenBank/DDBJ databases">
        <title>A high-quality apple genome assembly.</title>
        <authorList>
            <person name="Hu J."/>
        </authorList>
    </citation>
    <scope>NUCLEOTIDE SEQUENCE [LARGE SCALE GENOMIC DNA]</scope>
    <source>
        <strain evidence="4">cv. HFTH1</strain>
        <tissue evidence="3">Young leaf</tissue>
    </source>
</reference>
<dbReference type="Proteomes" id="UP000290289">
    <property type="component" value="Chromosome 1"/>
</dbReference>
<dbReference type="InterPro" id="IPR036322">
    <property type="entry name" value="WD40_repeat_dom_sf"/>
</dbReference>
<dbReference type="SUPFAM" id="SSF50978">
    <property type="entry name" value="WD40 repeat-like"/>
    <property type="match status" value="1"/>
</dbReference>
<evidence type="ECO:0000256" key="1">
    <source>
        <dbReference type="ARBA" id="ARBA00022574"/>
    </source>
</evidence>
<name>A0A498KMB5_MALDO</name>
<dbReference type="PANTHER" id="PTHR10971">
    <property type="entry name" value="MRNA EXPORT FACTOR AND BUB3"/>
    <property type="match status" value="1"/>
</dbReference>
<gene>
    <name evidence="3" type="ORF">DVH24_033917</name>
</gene>
<keyword evidence="4" id="KW-1185">Reference proteome</keyword>
<sequence length="227" mass="24969">MKATGGNFELITPSTNSLSNFPPSESGVLSVKSSGTFSRRKIGCFVTKQKIESSSSKQQINFSPIPKSNILATTSWDNQRLLVGLSNECWEIHQSGQNLASVANASIPHDQPVLCSTWKDDGSTVFSGGCDEQVKSGLWLRLLGIPEEMNYLVTGNWDKTTNLCKPSMTSEEEGWKREEARHRCKLLQLQGILPGSSIASLIYINFDEWSLRGFASDGSLSCSPMER</sequence>
<proteinExistence type="predicted"/>
<keyword evidence="2" id="KW-0677">Repeat</keyword>
<dbReference type="Gene3D" id="2.130.10.10">
    <property type="entry name" value="YVTN repeat-like/Quinoprotein amine dehydrogenase"/>
    <property type="match status" value="1"/>
</dbReference>